<dbReference type="PANTHER" id="PTHR31232">
    <property type="match status" value="1"/>
</dbReference>
<protein>
    <recommendedName>
        <fullName evidence="6">S-protein homolog</fullName>
    </recommendedName>
</protein>
<keyword evidence="5" id="KW-0732">Signal</keyword>
<reference evidence="9" key="1">
    <citation type="submission" date="2016-06" db="EMBL/GenBank/DDBJ databases">
        <title>Parallel loss of symbiosis genes in relatives of nitrogen-fixing non-legume Parasponia.</title>
        <authorList>
            <person name="Van Velzen R."/>
            <person name="Holmer R."/>
            <person name="Bu F."/>
            <person name="Rutten L."/>
            <person name="Van Zeijl A."/>
            <person name="Liu W."/>
            <person name="Santuari L."/>
            <person name="Cao Q."/>
            <person name="Sharma T."/>
            <person name="Shen D."/>
            <person name="Roswanjaya Y."/>
            <person name="Wardhani T."/>
            <person name="Kalhor M.S."/>
            <person name="Jansen J."/>
            <person name="Van den Hoogen J."/>
            <person name="Gungor B."/>
            <person name="Hartog M."/>
            <person name="Hontelez J."/>
            <person name="Verver J."/>
            <person name="Yang W.-C."/>
            <person name="Schijlen E."/>
            <person name="Repin R."/>
            <person name="Schilthuizen M."/>
            <person name="Schranz E."/>
            <person name="Heidstra R."/>
            <person name="Miyata K."/>
            <person name="Fedorova E."/>
            <person name="Kohlen W."/>
            <person name="Bisseling T."/>
            <person name="Smit S."/>
            <person name="Geurts R."/>
        </authorList>
    </citation>
    <scope>NUCLEOTIDE SEQUENCE [LARGE SCALE GENOMIC DNA]</scope>
    <source>
        <strain evidence="9">cv. WU1-14</strain>
    </source>
</reference>
<keyword evidence="3 6" id="KW-0713">Self-incompatibility</keyword>
<accession>A0A2P5AV03</accession>
<keyword evidence="7" id="KW-1133">Transmembrane helix</keyword>
<evidence type="ECO:0000256" key="4">
    <source>
        <dbReference type="ARBA" id="ARBA00022525"/>
    </source>
</evidence>
<dbReference type="EMBL" id="JXTB01000439">
    <property type="protein sequence ID" value="PON40387.1"/>
    <property type="molecule type" value="Genomic_DNA"/>
</dbReference>
<comment type="subcellular location">
    <subcellularLocation>
        <location evidence="1 6">Secreted</location>
    </subcellularLocation>
</comment>
<evidence type="ECO:0000313" key="9">
    <source>
        <dbReference type="Proteomes" id="UP000237105"/>
    </source>
</evidence>
<feature type="transmembrane region" description="Helical" evidence="7">
    <location>
        <begin position="20"/>
        <end position="40"/>
    </location>
</feature>
<dbReference type="Proteomes" id="UP000237105">
    <property type="component" value="Unassembled WGS sequence"/>
</dbReference>
<evidence type="ECO:0000256" key="7">
    <source>
        <dbReference type="SAM" id="Phobius"/>
    </source>
</evidence>
<dbReference type="Pfam" id="PF05938">
    <property type="entry name" value="Self-incomp_S1"/>
    <property type="match status" value="1"/>
</dbReference>
<gene>
    <name evidence="8" type="ORF">PanWU01x14_297830</name>
</gene>
<evidence type="ECO:0000256" key="3">
    <source>
        <dbReference type="ARBA" id="ARBA00022471"/>
    </source>
</evidence>
<keyword evidence="7" id="KW-0812">Transmembrane</keyword>
<dbReference type="GO" id="GO:0060320">
    <property type="term" value="P:rejection of self pollen"/>
    <property type="evidence" value="ECO:0007669"/>
    <property type="project" value="UniProtKB-KW"/>
</dbReference>
<dbReference type="AlphaFoldDB" id="A0A2P5AV03"/>
<sequence length="162" mass="19227">MSTTSTFTTYNAFTRHEFPQLILLLLLLLLVYFASTLLSVSGKMTHVRITNELRPDLNLTAHCKSKDDDLGEQEIPYEEYFEFQFKPNFWGTTLFFCDMVWKYSAPHYINIYKQKRDKKRCSICLWKIKVDGACMFNYKTKAYDICYEWQKNALLISEIHLS</sequence>
<dbReference type="PANTHER" id="PTHR31232:SF133">
    <property type="entry name" value="S-PROTEIN HOMOLOG"/>
    <property type="match status" value="1"/>
</dbReference>
<dbReference type="GO" id="GO:0005576">
    <property type="term" value="C:extracellular region"/>
    <property type="evidence" value="ECO:0007669"/>
    <property type="project" value="UniProtKB-SubCell"/>
</dbReference>
<dbReference type="OrthoDB" id="1151284at2759"/>
<proteinExistence type="inferred from homology"/>
<keyword evidence="9" id="KW-1185">Reference proteome</keyword>
<comment type="caution">
    <text evidence="8">The sequence shown here is derived from an EMBL/GenBank/DDBJ whole genome shotgun (WGS) entry which is preliminary data.</text>
</comment>
<dbReference type="InterPro" id="IPR010264">
    <property type="entry name" value="Self-incomp_S1"/>
</dbReference>
<organism evidence="8 9">
    <name type="scientific">Parasponia andersonii</name>
    <name type="common">Sponia andersonii</name>
    <dbReference type="NCBI Taxonomy" id="3476"/>
    <lineage>
        <taxon>Eukaryota</taxon>
        <taxon>Viridiplantae</taxon>
        <taxon>Streptophyta</taxon>
        <taxon>Embryophyta</taxon>
        <taxon>Tracheophyta</taxon>
        <taxon>Spermatophyta</taxon>
        <taxon>Magnoliopsida</taxon>
        <taxon>eudicotyledons</taxon>
        <taxon>Gunneridae</taxon>
        <taxon>Pentapetalae</taxon>
        <taxon>rosids</taxon>
        <taxon>fabids</taxon>
        <taxon>Rosales</taxon>
        <taxon>Cannabaceae</taxon>
        <taxon>Parasponia</taxon>
    </lineage>
</organism>
<name>A0A2P5AV03_PARAD</name>
<evidence type="ECO:0000256" key="2">
    <source>
        <dbReference type="ARBA" id="ARBA00005581"/>
    </source>
</evidence>
<evidence type="ECO:0000256" key="1">
    <source>
        <dbReference type="ARBA" id="ARBA00004613"/>
    </source>
</evidence>
<evidence type="ECO:0000256" key="6">
    <source>
        <dbReference type="RuleBase" id="RU367044"/>
    </source>
</evidence>
<comment type="similarity">
    <text evidence="2 6">Belongs to the plant self-incompatibility (S1) protein family.</text>
</comment>
<keyword evidence="4 6" id="KW-0964">Secreted</keyword>
<evidence type="ECO:0000313" key="8">
    <source>
        <dbReference type="EMBL" id="PON40387.1"/>
    </source>
</evidence>
<keyword evidence="7" id="KW-0472">Membrane</keyword>
<evidence type="ECO:0000256" key="5">
    <source>
        <dbReference type="ARBA" id="ARBA00022729"/>
    </source>
</evidence>